<dbReference type="EMBL" id="CADEBD010000553">
    <property type="protein sequence ID" value="CAB3257589.1"/>
    <property type="molecule type" value="Genomic_DNA"/>
</dbReference>
<reference evidence="3 4" key="1">
    <citation type="submission" date="2020-04" db="EMBL/GenBank/DDBJ databases">
        <authorList>
            <person name="Wallbank WR R."/>
            <person name="Pardo Diaz C."/>
            <person name="Kozak K."/>
            <person name="Martin S."/>
            <person name="Jiggins C."/>
            <person name="Moest M."/>
            <person name="Warren A I."/>
            <person name="Byers J.R.P. K."/>
            <person name="Montejo-Kovacevich G."/>
            <person name="Yen C E."/>
        </authorList>
    </citation>
    <scope>NUCLEOTIDE SEQUENCE [LARGE SCALE GENOMIC DNA]</scope>
</reference>
<dbReference type="Gene3D" id="2.60.200.20">
    <property type="match status" value="1"/>
</dbReference>
<dbReference type="CDD" id="cd22673">
    <property type="entry name" value="FHA_Ki67"/>
    <property type="match status" value="1"/>
</dbReference>
<feature type="region of interest" description="Disordered" evidence="1">
    <location>
        <begin position="1175"/>
        <end position="1196"/>
    </location>
</feature>
<feature type="compositionally biased region" description="Polar residues" evidence="1">
    <location>
        <begin position="454"/>
        <end position="478"/>
    </location>
</feature>
<dbReference type="GO" id="GO:0005694">
    <property type="term" value="C:chromosome"/>
    <property type="evidence" value="ECO:0007669"/>
    <property type="project" value="TreeGrafter"/>
</dbReference>
<feature type="compositionally biased region" description="Basic and acidic residues" evidence="1">
    <location>
        <begin position="1716"/>
        <end position="1745"/>
    </location>
</feature>
<feature type="region of interest" description="Disordered" evidence="1">
    <location>
        <begin position="105"/>
        <end position="134"/>
    </location>
</feature>
<sequence length="1846" mass="202321">MSGGHLVVLDRMGRDVKRFPLAEGVVTLGSDHSCDIRFMLDSVDPHHATVAVHANQTVVRNVCGGSTLVNGRPVSVAALRHGDVITIGGRELRWDYTRPDARRIQAPQPALYVSRRKPRSARRGSGPAPAARRDPALQVALEMTHRASMPANVGGKQVAIVQPQRRDTNEEIAVASPRGPRARSRAGGGGAAPAAPVAPPWGESRAAPPQLRTVVLRRAHGARRPPVTKIQAPTAIDHTKQAAILLMTGHTPKSKFLGQKTPSPNLTSTASSVTPTASRKSADPRTTTPKAASPKATTSKAASPKVVARRSVSFVVKKKSPVRRSTRAPLNHTVTVLDTTDRNSTHRYSSRRSGHRSFEKSPLLPSPKKSALKNPLAKKSMRKTESIKFDLSNLEGHSQESDVLTVSDTSRRSEGESTSEDELTLHYSETSSTHSPSPRRSIHSRSGRILEKTLGTTMTISPPSKTLASESLRSRTSLRGSAIVQRALNKSGSPRSPKNDLESYSIVDLVSADSTASGRSTSMYDSATSATLGSGSPTGTLGDRSSRKTKSIIDSTLLGSSTPYAKVTKSSSSRLHTSARVSTRLSDDSNRSAGTGSGLYDSTRESSKSRLSNRSRLLNGEPRQSSARSRLSNDRSRVSSNGSKFTRLSSDSSKFSNDGTRLSSNSSKLLNDETRYSSVLSNKTSSRKSKSFTTPENASIPISLNSTRISRATRSRSRINDSDLFLVEAEESGDSPKSSKRISTKTLSSAFQSTSASVNATPSACRRLGEGISTPENSQSPEEATTPVLSIQSFLESSHGSILPQSAKKRGRSSLRRNTFAVLTGPKTRISTKSKSMNFSPRNAPSRLSNDSYENMNISEQQVGEVVTPKSAVKLVQEAVKNKHSTAKKPLSKRSIIDDLNESDIVKQLFNSPVKRKLSQSMTEFSRKQLFDDDDIAQARRPTRNTVVLGMLGRSPDDSLLDRTEAFTPEQFVSPMSTPSHSPNLAGIKRLFGKSTPENDLRDIRGVKALLRTPRARKPIRDDLTDVAGLKAMFARSPRNRLSDFRVKEVFVASPDNDLRRVSGVKSLFRSQKKRKSHRNTLSDVRGVKKLFNRSPEDDLRNVAGVKRVFQSSPKNDLSDVRGVKRLFRRDKFRNELSDMSGVEELFNESDRSHRDAESLFDRLVGKPTVKAVYSKSFQSRPKPTRKNSPKSKSLLDITLNPEKWLEGKLKTLLKNRREKARKEAASASEAANKSKPNVTRDSLTSATPQGESGFPLRPSKMRHGSAARASHEDASKQRSATELYSARKLPIKKRSLVDASSELAKNESEPLNLPIKKRAVVHSTPVKGRQLNLTLGAADLGRVSPIVMDPAPLDRHSPRYTMQDRTTEARPKSRRGTRAKPSATSPAVKYPSPKKTRAKSRVHTPTKTQPASISTKNKSPTEPKTQNPPQKLVSSTTKKASPKPVSPKSTRSRRLAPVSPKVVSNIKKRGAKLVVSKKSPVMSPRPRASRKRKDPDSPTPKVSPKRIRGTRNKDEKVAEKTKTPKIRTAKVQKLAFVVSKSSPQLKPRATRGKVNRSEAEPPKEEPKAKLRVTRKADVKSRKIESPKKSPVKSKSQKEVVVEMLPNTRGKRKTTVENNKSKRSVAEVEKAQPQTRRGRAAVAEEAIVSKKARKTVKHESPIKKQEIPAAETKVTRGKKLVQQESVQSEPTTSRSRRGAKPDTSGTEVNTRKRKTVAPDDRPAKLSKKTESEEGRGRRRKIESPKKKMLKSVTKASKTSKQVAVDVVKKSTRSRKVEVSVEVSAQKSSRGKKKAVAEGVPEVVKRKRKTAIESAPVEEVRKKSRPGRKAVPPPPPQAAEARLRRRR</sequence>
<proteinExistence type="predicted"/>
<protein>
    <recommendedName>
        <fullName evidence="2">FHA domain-containing protein</fullName>
    </recommendedName>
</protein>
<gene>
    <name evidence="3" type="ORF">APLA_LOCUS15916</name>
</gene>
<feature type="region of interest" description="Disordered" evidence="1">
    <location>
        <begin position="1806"/>
        <end position="1846"/>
    </location>
</feature>
<feature type="compositionally biased region" description="Polar residues" evidence="1">
    <location>
        <begin position="1237"/>
        <end position="1251"/>
    </location>
</feature>
<dbReference type="GO" id="GO:0005634">
    <property type="term" value="C:nucleus"/>
    <property type="evidence" value="ECO:0007669"/>
    <property type="project" value="TreeGrafter"/>
</dbReference>
<dbReference type="GO" id="GO:0007088">
    <property type="term" value="P:regulation of mitotic nuclear division"/>
    <property type="evidence" value="ECO:0007669"/>
    <property type="project" value="TreeGrafter"/>
</dbReference>
<feature type="compositionally biased region" description="Basic and acidic residues" evidence="1">
    <location>
        <begin position="1657"/>
        <end position="1666"/>
    </location>
</feature>
<feature type="region of interest" description="Disordered" evidence="1">
    <location>
        <begin position="515"/>
        <end position="698"/>
    </location>
</feature>
<feature type="region of interest" description="Disordered" evidence="1">
    <location>
        <begin position="1217"/>
        <end position="1282"/>
    </location>
</feature>
<feature type="compositionally biased region" description="Low complexity" evidence="1">
    <location>
        <begin position="1434"/>
        <end position="1450"/>
    </location>
</feature>
<feature type="compositionally biased region" description="Low complexity" evidence="1">
    <location>
        <begin position="1226"/>
        <end position="1236"/>
    </location>
</feature>
<feature type="domain" description="FHA" evidence="2">
    <location>
        <begin position="26"/>
        <end position="74"/>
    </location>
</feature>
<feature type="region of interest" description="Disordered" evidence="1">
    <location>
        <begin position="827"/>
        <end position="850"/>
    </location>
</feature>
<feature type="compositionally biased region" description="Polar residues" evidence="1">
    <location>
        <begin position="829"/>
        <end position="850"/>
    </location>
</feature>
<feature type="compositionally biased region" description="Low complexity" evidence="1">
    <location>
        <begin position="286"/>
        <end position="315"/>
    </location>
</feature>
<dbReference type="InterPro" id="IPR008984">
    <property type="entry name" value="SMAD_FHA_dom_sf"/>
</dbReference>
<feature type="compositionally biased region" description="Low complexity" evidence="1">
    <location>
        <begin position="526"/>
        <end position="542"/>
    </location>
</feature>
<dbReference type="Pfam" id="PF00498">
    <property type="entry name" value="FHA"/>
    <property type="match status" value="1"/>
</dbReference>
<feature type="compositionally biased region" description="Low complexity" evidence="1">
    <location>
        <begin position="267"/>
        <end position="278"/>
    </location>
</feature>
<dbReference type="PANTHER" id="PTHR21603">
    <property type="entry name" value="ANTIGEN KI-67-LIKE PROTEIN"/>
    <property type="match status" value="1"/>
</dbReference>
<evidence type="ECO:0000256" key="1">
    <source>
        <dbReference type="SAM" id="MobiDB-lite"/>
    </source>
</evidence>
<accession>A0A8S1BCJ5</accession>
<feature type="compositionally biased region" description="Basic residues" evidence="1">
    <location>
        <begin position="316"/>
        <end position="326"/>
    </location>
</feature>
<feature type="region of interest" description="Disordered" evidence="1">
    <location>
        <begin position="175"/>
        <end position="205"/>
    </location>
</feature>
<feature type="compositionally biased region" description="Polar residues" evidence="1">
    <location>
        <begin position="552"/>
        <end position="584"/>
    </location>
</feature>
<evidence type="ECO:0000313" key="4">
    <source>
        <dbReference type="Proteomes" id="UP000494256"/>
    </source>
</evidence>
<feature type="compositionally biased region" description="Low complexity" evidence="1">
    <location>
        <begin position="428"/>
        <end position="439"/>
    </location>
</feature>
<feature type="compositionally biased region" description="Polar residues" evidence="1">
    <location>
        <begin position="1406"/>
        <end position="1430"/>
    </location>
</feature>
<feature type="compositionally biased region" description="Basic and acidic residues" evidence="1">
    <location>
        <begin position="1512"/>
        <end position="1523"/>
    </location>
</feature>
<feature type="region of interest" description="Disordered" evidence="1">
    <location>
        <begin position="1349"/>
        <end position="1778"/>
    </location>
</feature>
<dbReference type="GO" id="GO:0051983">
    <property type="term" value="P:regulation of chromosome segregation"/>
    <property type="evidence" value="ECO:0007669"/>
    <property type="project" value="TreeGrafter"/>
</dbReference>
<feature type="region of interest" description="Disordered" evidence="1">
    <location>
        <begin position="768"/>
        <end position="787"/>
    </location>
</feature>
<name>A0A8S1BCJ5_ARCPL</name>
<feature type="region of interest" description="Disordered" evidence="1">
    <location>
        <begin position="253"/>
        <end position="478"/>
    </location>
</feature>
<feature type="compositionally biased region" description="Polar residues" evidence="1">
    <location>
        <begin position="515"/>
        <end position="525"/>
    </location>
</feature>
<comment type="caution">
    <text evidence="3">The sequence shown here is derived from an EMBL/GenBank/DDBJ whole genome shotgun (WGS) entry which is preliminary data.</text>
</comment>
<evidence type="ECO:0000259" key="2">
    <source>
        <dbReference type="PROSITE" id="PS50006"/>
    </source>
</evidence>
<dbReference type="OrthoDB" id="7460735at2759"/>
<feature type="compositionally biased region" description="Polar residues" evidence="1">
    <location>
        <begin position="638"/>
        <end position="669"/>
    </location>
</feature>
<dbReference type="InterPro" id="IPR000253">
    <property type="entry name" value="FHA_dom"/>
</dbReference>
<dbReference type="SUPFAM" id="SSF49879">
    <property type="entry name" value="SMAD/FHA domain"/>
    <property type="match status" value="1"/>
</dbReference>
<feature type="compositionally biased region" description="Polar residues" evidence="1">
    <location>
        <begin position="1682"/>
        <end position="1693"/>
    </location>
</feature>
<feature type="compositionally biased region" description="Polar residues" evidence="1">
    <location>
        <begin position="774"/>
        <end position="787"/>
    </location>
</feature>
<feature type="compositionally biased region" description="Basic residues" evidence="1">
    <location>
        <begin position="1393"/>
        <end position="1405"/>
    </location>
</feature>
<feature type="compositionally biased region" description="Low complexity" evidence="1">
    <location>
        <begin position="609"/>
        <end position="619"/>
    </location>
</feature>
<feature type="compositionally biased region" description="Basic and acidic residues" evidence="1">
    <location>
        <begin position="1556"/>
        <end position="1588"/>
    </location>
</feature>
<dbReference type="Proteomes" id="UP000494256">
    <property type="component" value="Unassembled WGS sequence"/>
</dbReference>
<dbReference type="PROSITE" id="PS50006">
    <property type="entry name" value="FHA_DOMAIN"/>
    <property type="match status" value="1"/>
</dbReference>
<evidence type="ECO:0000313" key="3">
    <source>
        <dbReference type="EMBL" id="CAB3257589.1"/>
    </source>
</evidence>
<organism evidence="3 4">
    <name type="scientific">Arctia plantaginis</name>
    <name type="common">Wood tiger moth</name>
    <name type="synonym">Phalaena plantaginis</name>
    <dbReference type="NCBI Taxonomy" id="874455"/>
    <lineage>
        <taxon>Eukaryota</taxon>
        <taxon>Metazoa</taxon>
        <taxon>Ecdysozoa</taxon>
        <taxon>Arthropoda</taxon>
        <taxon>Hexapoda</taxon>
        <taxon>Insecta</taxon>
        <taxon>Pterygota</taxon>
        <taxon>Neoptera</taxon>
        <taxon>Endopterygota</taxon>
        <taxon>Lepidoptera</taxon>
        <taxon>Glossata</taxon>
        <taxon>Ditrysia</taxon>
        <taxon>Noctuoidea</taxon>
        <taxon>Erebidae</taxon>
        <taxon>Arctiinae</taxon>
        <taxon>Arctia</taxon>
    </lineage>
</organism>
<dbReference type="PANTHER" id="PTHR21603:SF18">
    <property type="entry name" value="ANTIGEN KI-67-LIKE PROTEIN"/>
    <property type="match status" value="1"/>
</dbReference>